<evidence type="ECO:0000256" key="2">
    <source>
        <dbReference type="ARBA" id="ARBA00022670"/>
    </source>
</evidence>
<feature type="signal peptide" evidence="7">
    <location>
        <begin position="1"/>
        <end position="16"/>
    </location>
</feature>
<evidence type="ECO:0000313" key="9">
    <source>
        <dbReference type="Proteomes" id="UP000281245"/>
    </source>
</evidence>
<feature type="region of interest" description="Disordered" evidence="6">
    <location>
        <begin position="526"/>
        <end position="577"/>
    </location>
</feature>
<evidence type="ECO:0000313" key="8">
    <source>
        <dbReference type="EMBL" id="RMX83755.1"/>
    </source>
</evidence>
<dbReference type="PANTHER" id="PTHR11010:SF117">
    <property type="entry name" value="SERINE PROTEASE 16"/>
    <property type="match status" value="1"/>
</dbReference>
<evidence type="ECO:0000256" key="6">
    <source>
        <dbReference type="SAM" id="MobiDB-lite"/>
    </source>
</evidence>
<comment type="similarity">
    <text evidence="1">Belongs to the peptidase S28 family.</text>
</comment>
<evidence type="ECO:0000256" key="7">
    <source>
        <dbReference type="SAM" id="SignalP"/>
    </source>
</evidence>
<keyword evidence="3 7" id="KW-0732">Signal</keyword>
<evidence type="ECO:0000256" key="5">
    <source>
        <dbReference type="ARBA" id="ARBA00023180"/>
    </source>
</evidence>
<dbReference type="GO" id="GO:0070008">
    <property type="term" value="F:serine-type exopeptidase activity"/>
    <property type="evidence" value="ECO:0007669"/>
    <property type="project" value="InterPro"/>
</dbReference>
<keyword evidence="5" id="KW-0325">Glycoprotein</keyword>
<evidence type="ECO:0000256" key="1">
    <source>
        <dbReference type="ARBA" id="ARBA00011079"/>
    </source>
</evidence>
<dbReference type="AlphaFoldDB" id="A0A3M6WYT3"/>
<gene>
    <name evidence="8" type="ORF">D0869_05080</name>
</gene>
<reference evidence="8 9" key="1">
    <citation type="journal article" date="2018" name="BMC Genomics">
        <title>Genomic evidence for intraspecific hybridization in a clonal and extremely halotolerant yeast.</title>
        <authorList>
            <person name="Gostincar C."/>
            <person name="Stajich J.E."/>
            <person name="Zupancic J."/>
            <person name="Zalar P."/>
            <person name="Gunde-Cimerman N."/>
        </authorList>
    </citation>
    <scope>NUCLEOTIDE SEQUENCE [LARGE SCALE GENOMIC DNA]</scope>
    <source>
        <strain evidence="8 9">EXF-6656</strain>
    </source>
</reference>
<evidence type="ECO:0000256" key="4">
    <source>
        <dbReference type="ARBA" id="ARBA00022801"/>
    </source>
</evidence>
<dbReference type="FunFam" id="3.40.50.1820:FF:000251">
    <property type="entry name" value="Extracelular serine carboxypeptidase, putative"/>
    <property type="match status" value="1"/>
</dbReference>
<dbReference type="GO" id="GO:0008239">
    <property type="term" value="F:dipeptidyl-peptidase activity"/>
    <property type="evidence" value="ECO:0007669"/>
    <property type="project" value="TreeGrafter"/>
</dbReference>
<evidence type="ECO:0000256" key="3">
    <source>
        <dbReference type="ARBA" id="ARBA00022729"/>
    </source>
</evidence>
<dbReference type="Pfam" id="PF05577">
    <property type="entry name" value="Peptidase_S28"/>
    <property type="match status" value="1"/>
</dbReference>
<dbReference type="Gene3D" id="3.40.50.1820">
    <property type="entry name" value="alpha/beta hydrolase"/>
    <property type="match status" value="2"/>
</dbReference>
<keyword evidence="2" id="KW-0645">Protease</keyword>
<dbReference type="InterPro" id="IPR008758">
    <property type="entry name" value="Peptidase_S28"/>
</dbReference>
<protein>
    <submittedName>
        <fullName evidence="8">Uncharacterized protein</fullName>
    </submittedName>
</protein>
<keyword evidence="4" id="KW-0378">Hydrolase</keyword>
<dbReference type="SUPFAM" id="SSF53474">
    <property type="entry name" value="alpha/beta-Hydrolases"/>
    <property type="match status" value="1"/>
</dbReference>
<organism evidence="8 9">
    <name type="scientific">Hortaea werneckii</name>
    <name type="common">Black yeast</name>
    <name type="synonym">Cladosporium werneckii</name>
    <dbReference type="NCBI Taxonomy" id="91943"/>
    <lineage>
        <taxon>Eukaryota</taxon>
        <taxon>Fungi</taxon>
        <taxon>Dikarya</taxon>
        <taxon>Ascomycota</taxon>
        <taxon>Pezizomycotina</taxon>
        <taxon>Dothideomycetes</taxon>
        <taxon>Dothideomycetidae</taxon>
        <taxon>Mycosphaerellales</taxon>
        <taxon>Teratosphaeriaceae</taxon>
        <taxon>Hortaea</taxon>
    </lineage>
</organism>
<name>A0A3M6WYT3_HORWE</name>
<feature type="region of interest" description="Disordered" evidence="6">
    <location>
        <begin position="628"/>
        <end position="683"/>
    </location>
</feature>
<dbReference type="PANTHER" id="PTHR11010">
    <property type="entry name" value="PROTEASE S28 PRO-X CARBOXYPEPTIDASE-RELATED"/>
    <property type="match status" value="1"/>
</dbReference>
<feature type="compositionally biased region" description="Gly residues" evidence="6">
    <location>
        <begin position="631"/>
        <end position="640"/>
    </location>
</feature>
<dbReference type="OrthoDB" id="1735038at2759"/>
<accession>A0A3M6WYT3</accession>
<dbReference type="GO" id="GO:0006508">
    <property type="term" value="P:proteolysis"/>
    <property type="evidence" value="ECO:0007669"/>
    <property type="project" value="UniProtKB-KW"/>
</dbReference>
<feature type="compositionally biased region" description="Gly residues" evidence="6">
    <location>
        <begin position="655"/>
        <end position="668"/>
    </location>
</feature>
<dbReference type="EMBL" id="QWIJ01000329">
    <property type="protein sequence ID" value="RMX83755.1"/>
    <property type="molecule type" value="Genomic_DNA"/>
</dbReference>
<dbReference type="InterPro" id="IPR029058">
    <property type="entry name" value="AB_hydrolase_fold"/>
</dbReference>
<proteinExistence type="inferred from homology"/>
<dbReference type="Proteomes" id="UP000281245">
    <property type="component" value="Unassembled WGS sequence"/>
</dbReference>
<feature type="chain" id="PRO_5018288098" evidence="7">
    <location>
        <begin position="17"/>
        <end position="683"/>
    </location>
</feature>
<comment type="caution">
    <text evidence="8">The sequence shown here is derived from an EMBL/GenBank/DDBJ whole genome shotgun (WGS) entry which is preliminary data.</text>
</comment>
<sequence>MAAATWALAGIASVDALSDGLTSGRQTVRDLRRASEVRASSKLKRDIDPALLYPEHNFTTPIDHFHNETKYEPHSDGTFNMRYWFDASHYEPGGPVIILQSGETSAAGRLPFLQKGILAQLAEATHGIGVVLEHRYYGTSYPTPDLSTENLRFLTTAQALADEAYFAQNIQFPGLEDLGDLTSKTTAYLSYGGSYSGAFSAFLRVQYPETFFGAISSSGVTKAIYDYWQYYEPIAENGPPDCIAAQKTLTHIVDNILVGKNDSDLTATLKSAFGLPNVTYDNDFANTLASGIGNWQSLNWDPAVGSSEVYNYCANISDTDVLYPATESLRSTASYLISQGGYSANTSLVNQMLNYIGYVNLTSVSSCEEENETQDQCFIYQQDSLDETWRAWPYQYCTEWGYLQTGSGVPQDQLPLISRTLDLDYMMIICNEAFGIYGPPNTTTVNKVRSLAYSLSSKRYLTNTVYQYGGYDISYPRLAFIDGEWDPWRPATPHAFGKERLSTTSPSPALQNLEIEQQPQIPIIGQPETESQFPNHTPLALPPSSSSKAQFPPNSLTSSPQTDYGAPDRPSTPSEPFILIPDAVHHWDENGVFPNQTNATFPPPAVADTQKAEVEFVRGWMEEWRKEMRGGGKGQGCWKGGHGKGHGHGGEEGSGRGGWGWWGEGKGWGKGKGRKGGEGWCGE</sequence>
<feature type="compositionally biased region" description="Polar residues" evidence="6">
    <location>
        <begin position="548"/>
        <end position="562"/>
    </location>
</feature>